<accession>A0A345EAN2</accession>
<dbReference type="EMBL" id="CP031148">
    <property type="protein sequence ID" value="AXG09254.1"/>
    <property type="molecule type" value="Genomic_DNA"/>
</dbReference>
<dbReference type="Gene3D" id="2.30.130.110">
    <property type="match status" value="1"/>
</dbReference>
<dbReference type="KEGG" id="haj:DU500_05330"/>
<dbReference type="Proteomes" id="UP000253273">
    <property type="component" value="Chromosome"/>
</dbReference>
<dbReference type="Pfam" id="PF08666">
    <property type="entry name" value="SAF"/>
    <property type="match status" value="1"/>
</dbReference>
<gene>
    <name evidence="5" type="ORF">DU484_04890</name>
    <name evidence="4" type="ORF">DU500_05330</name>
</gene>
<name>A0A345E135_9EURY</name>
<dbReference type="EMBL" id="CP031150">
    <property type="protein sequence ID" value="AXG05907.1"/>
    <property type="molecule type" value="Genomic_DNA"/>
</dbReference>
<evidence type="ECO:0000313" key="4">
    <source>
        <dbReference type="EMBL" id="AXG05907.1"/>
    </source>
</evidence>
<dbReference type="AlphaFoldDB" id="A0A345E135"/>
<dbReference type="GO" id="GO:0016787">
    <property type="term" value="F:hydrolase activity"/>
    <property type="evidence" value="ECO:0007669"/>
    <property type="project" value="UniProtKB-KW"/>
</dbReference>
<dbReference type="CDD" id="cd11613">
    <property type="entry name" value="SAF_AH_GD"/>
    <property type="match status" value="1"/>
</dbReference>
<dbReference type="InterPro" id="IPR013974">
    <property type="entry name" value="SAF"/>
</dbReference>
<evidence type="ECO:0000259" key="3">
    <source>
        <dbReference type="SMART" id="SM00858"/>
    </source>
</evidence>
<evidence type="ECO:0000256" key="1">
    <source>
        <dbReference type="ARBA" id="ARBA00023239"/>
    </source>
</evidence>
<dbReference type="SMART" id="SM00858">
    <property type="entry name" value="SAF"/>
    <property type="match status" value="1"/>
</dbReference>
<feature type="domain" description="SAF" evidence="3">
    <location>
        <begin position="17"/>
        <end position="93"/>
    </location>
</feature>
<reference evidence="5 6" key="1">
    <citation type="submission" date="2018-07" db="EMBL/GenBank/DDBJ databases">
        <title>Genome sequences of Haloplanus sp. CBA1112.</title>
        <authorList>
            <person name="Kim Y.B."/>
            <person name="Roh S.W."/>
        </authorList>
    </citation>
    <scope>NUCLEOTIDE SEQUENCE [LARGE SCALE GENOMIC DNA]</scope>
    <source>
        <strain evidence="5 6">CBA1112</strain>
    </source>
</reference>
<evidence type="ECO:0000256" key="2">
    <source>
        <dbReference type="SAM" id="MobiDB-lite"/>
    </source>
</evidence>
<evidence type="ECO:0000313" key="5">
    <source>
        <dbReference type="EMBL" id="AXG09254.1"/>
    </source>
</evidence>
<dbReference type="GO" id="GO:0016829">
    <property type="term" value="F:lyase activity"/>
    <property type="evidence" value="ECO:0007669"/>
    <property type="project" value="UniProtKB-KW"/>
</dbReference>
<organism evidence="4 7">
    <name type="scientific">Haloplanus rubicundus</name>
    <dbReference type="NCBI Taxonomy" id="1547898"/>
    <lineage>
        <taxon>Archaea</taxon>
        <taxon>Methanobacteriati</taxon>
        <taxon>Methanobacteriota</taxon>
        <taxon>Stenosarchaea group</taxon>
        <taxon>Halobacteria</taxon>
        <taxon>Halobacteriales</taxon>
        <taxon>Haloferacaceae</taxon>
        <taxon>Haloplanus</taxon>
    </lineage>
</organism>
<keyword evidence="1" id="KW-0456">Lyase</keyword>
<dbReference type="InterPro" id="IPR044144">
    <property type="entry name" value="SAF_UxaA/GarD"/>
</dbReference>
<protein>
    <submittedName>
        <fullName evidence="4">Altronate hydrolase</fullName>
    </submittedName>
</protein>
<reference evidence="4 7" key="2">
    <citation type="submission" date="2018-07" db="EMBL/GenBank/DDBJ databases">
        <title>Genome sequences of Haloplanus sp. CBA1113.</title>
        <authorList>
            <person name="Kim Y.B."/>
            <person name="Roh S.W."/>
        </authorList>
    </citation>
    <scope>NUCLEOTIDE SEQUENCE [LARGE SCALE GENOMIC DNA]</scope>
    <source>
        <strain evidence="4 7">CBA1113</strain>
    </source>
</reference>
<evidence type="ECO:0000313" key="6">
    <source>
        <dbReference type="Proteomes" id="UP000252985"/>
    </source>
</evidence>
<feature type="region of interest" description="Disordered" evidence="2">
    <location>
        <begin position="26"/>
        <end position="45"/>
    </location>
</feature>
<sequence>MKGTVVGDAALVMAPEDAVATALDDLSAGDELPPTDGTPVDAPLTLREDVPFGHKVAVRRIDAGDEVQKYGEVIGRATVAIDPGEWVHTHNCESTRGRGDLAAEGGADA</sequence>
<dbReference type="Proteomes" id="UP000252985">
    <property type="component" value="Chromosome"/>
</dbReference>
<accession>A0A345E135</accession>
<dbReference type="GeneID" id="37286290"/>
<dbReference type="GO" id="GO:0019698">
    <property type="term" value="P:D-galacturonate catabolic process"/>
    <property type="evidence" value="ECO:0007669"/>
    <property type="project" value="TreeGrafter"/>
</dbReference>
<dbReference type="OrthoDB" id="214896at2157"/>
<dbReference type="RefSeq" id="WP_114585055.1">
    <property type="nucleotide sequence ID" value="NZ_CP031148.1"/>
</dbReference>
<dbReference type="PANTHER" id="PTHR30536">
    <property type="entry name" value="ALTRONATE/GALACTARATE DEHYDRATASE"/>
    <property type="match status" value="1"/>
</dbReference>
<proteinExistence type="predicted"/>
<keyword evidence="7" id="KW-1185">Reference proteome</keyword>
<dbReference type="PANTHER" id="PTHR30536:SF5">
    <property type="entry name" value="ALTRONATE DEHYDRATASE"/>
    <property type="match status" value="1"/>
</dbReference>
<evidence type="ECO:0000313" key="7">
    <source>
        <dbReference type="Proteomes" id="UP000253273"/>
    </source>
</evidence>
<keyword evidence="4" id="KW-0378">Hydrolase</keyword>
<dbReference type="InterPro" id="IPR052172">
    <property type="entry name" value="UxaA_altronate/galactarate_dh"/>
</dbReference>
<dbReference type="KEGG" id="haq:DU484_04890"/>